<name>A0A381ZH61_9ZZZZ</name>
<dbReference type="EMBL" id="UINC01021317">
    <property type="protein sequence ID" value="SVA88615.1"/>
    <property type="molecule type" value="Genomic_DNA"/>
</dbReference>
<accession>A0A381ZH61</accession>
<gene>
    <name evidence="1" type="ORF">METZ01_LOCUS141469</name>
</gene>
<reference evidence="1" key="1">
    <citation type="submission" date="2018-05" db="EMBL/GenBank/DDBJ databases">
        <authorList>
            <person name="Lanie J.A."/>
            <person name="Ng W.-L."/>
            <person name="Kazmierczak K.M."/>
            <person name="Andrzejewski T.M."/>
            <person name="Davidsen T.M."/>
            <person name="Wayne K.J."/>
            <person name="Tettelin H."/>
            <person name="Glass J.I."/>
            <person name="Rusch D."/>
            <person name="Podicherti R."/>
            <person name="Tsui H.-C.T."/>
            <person name="Winkler M.E."/>
        </authorList>
    </citation>
    <scope>NUCLEOTIDE SEQUENCE</scope>
</reference>
<organism evidence="1">
    <name type="scientific">marine metagenome</name>
    <dbReference type="NCBI Taxonomy" id="408172"/>
    <lineage>
        <taxon>unclassified sequences</taxon>
        <taxon>metagenomes</taxon>
        <taxon>ecological metagenomes</taxon>
    </lineage>
</organism>
<evidence type="ECO:0000313" key="1">
    <source>
        <dbReference type="EMBL" id="SVA88615.1"/>
    </source>
</evidence>
<protein>
    <submittedName>
        <fullName evidence="1">Uncharacterized protein</fullName>
    </submittedName>
</protein>
<sequence length="41" mass="4645">MLEYQEVSINGYPGKLLTDGIYGNNNTQDMLKSSWDSLVIH</sequence>
<dbReference type="AlphaFoldDB" id="A0A381ZH61"/>
<proteinExistence type="predicted"/>